<dbReference type="RefSeq" id="WP_160825262.1">
    <property type="nucleotide sequence ID" value="NZ_JBHSXE010000001.1"/>
</dbReference>
<feature type="domain" description="Acyl-CoA dehydrogenase/oxidase N-terminal" evidence="7">
    <location>
        <begin position="25"/>
        <end position="104"/>
    </location>
</feature>
<dbReference type="SUPFAM" id="SSF56645">
    <property type="entry name" value="Acyl-CoA dehydrogenase NM domain-like"/>
    <property type="match status" value="1"/>
</dbReference>
<evidence type="ECO:0000259" key="7">
    <source>
        <dbReference type="Pfam" id="PF02771"/>
    </source>
</evidence>
<dbReference type="Proteomes" id="UP001596380">
    <property type="component" value="Unassembled WGS sequence"/>
</dbReference>
<comment type="caution">
    <text evidence="8">The sequence shown here is derived from an EMBL/GenBank/DDBJ whole genome shotgun (WGS) entry which is preliminary data.</text>
</comment>
<dbReference type="Pfam" id="PF00441">
    <property type="entry name" value="Acyl-CoA_dh_1"/>
    <property type="match status" value="1"/>
</dbReference>
<evidence type="ECO:0000313" key="8">
    <source>
        <dbReference type="EMBL" id="MFC6883207.1"/>
    </source>
</evidence>
<feature type="domain" description="Acyl-CoA dehydrogenase/oxidase C-terminal" evidence="6">
    <location>
        <begin position="172"/>
        <end position="308"/>
    </location>
</feature>
<name>A0ABW2CNE9_9ACTN</name>
<proteinExistence type="inferred from homology"/>
<dbReference type="InterPro" id="IPR009100">
    <property type="entry name" value="AcylCoA_DH/oxidase_NM_dom_sf"/>
</dbReference>
<gene>
    <name evidence="8" type="ORF">ACFQKB_25855</name>
</gene>
<dbReference type="Pfam" id="PF02771">
    <property type="entry name" value="Acyl-CoA_dh_N"/>
    <property type="match status" value="1"/>
</dbReference>
<accession>A0ABW2CNE9</accession>
<reference evidence="9" key="1">
    <citation type="journal article" date="2019" name="Int. J. Syst. Evol. Microbiol.">
        <title>The Global Catalogue of Microorganisms (GCM) 10K type strain sequencing project: providing services to taxonomists for standard genome sequencing and annotation.</title>
        <authorList>
            <consortium name="The Broad Institute Genomics Platform"/>
            <consortium name="The Broad Institute Genome Sequencing Center for Infectious Disease"/>
            <person name="Wu L."/>
            <person name="Ma J."/>
        </authorList>
    </citation>
    <scope>NUCLEOTIDE SEQUENCE [LARGE SCALE GENOMIC DNA]</scope>
    <source>
        <strain evidence="9">JCM 3369</strain>
    </source>
</reference>
<evidence type="ECO:0000256" key="5">
    <source>
        <dbReference type="ARBA" id="ARBA00023002"/>
    </source>
</evidence>
<dbReference type="Gene3D" id="1.10.540.10">
    <property type="entry name" value="Acyl-CoA dehydrogenase/oxidase, N-terminal domain"/>
    <property type="match status" value="1"/>
</dbReference>
<keyword evidence="9" id="KW-1185">Reference proteome</keyword>
<evidence type="ECO:0000259" key="6">
    <source>
        <dbReference type="Pfam" id="PF00441"/>
    </source>
</evidence>
<dbReference type="InterPro" id="IPR036250">
    <property type="entry name" value="AcylCo_DH-like_C"/>
</dbReference>
<organism evidence="8 9">
    <name type="scientific">Actinomadura yumaensis</name>
    <dbReference type="NCBI Taxonomy" id="111807"/>
    <lineage>
        <taxon>Bacteria</taxon>
        <taxon>Bacillati</taxon>
        <taxon>Actinomycetota</taxon>
        <taxon>Actinomycetes</taxon>
        <taxon>Streptosporangiales</taxon>
        <taxon>Thermomonosporaceae</taxon>
        <taxon>Actinomadura</taxon>
    </lineage>
</organism>
<evidence type="ECO:0000256" key="2">
    <source>
        <dbReference type="ARBA" id="ARBA00009347"/>
    </source>
</evidence>
<dbReference type="InterPro" id="IPR013786">
    <property type="entry name" value="AcylCoA_DH/ox_N"/>
</dbReference>
<dbReference type="InterPro" id="IPR009075">
    <property type="entry name" value="AcylCo_DH/oxidase_C"/>
</dbReference>
<keyword evidence="3" id="KW-0285">Flavoprotein</keyword>
<protein>
    <submittedName>
        <fullName evidence="8">Acyl-CoA dehydrogenase family protein</fullName>
    </submittedName>
</protein>
<dbReference type="EMBL" id="JBHSXS010000017">
    <property type="protein sequence ID" value="MFC6883207.1"/>
    <property type="molecule type" value="Genomic_DNA"/>
</dbReference>
<evidence type="ECO:0000256" key="3">
    <source>
        <dbReference type="ARBA" id="ARBA00022630"/>
    </source>
</evidence>
<dbReference type="PANTHER" id="PTHR43884">
    <property type="entry name" value="ACYL-COA DEHYDROGENASE"/>
    <property type="match status" value="1"/>
</dbReference>
<dbReference type="PANTHER" id="PTHR43884:SF20">
    <property type="entry name" value="ACYL-COA DEHYDROGENASE FADE28"/>
    <property type="match status" value="1"/>
</dbReference>
<dbReference type="InterPro" id="IPR037069">
    <property type="entry name" value="AcylCoA_DH/ox_N_sf"/>
</dbReference>
<sequence length="322" mass="33444">MRFALTAEQKEFGAAVGALLADVPEGGAGERDRWSRLAGLGLLAVLVPEEHGGAGGDETDLLAPLEAAGRAAAPEPVVEAAVAAALLRGTDLAAEWLPKLAAGETFVAVTEPGTAHAASADRAGLLLYESGGAWSATSTFAVTARDSVDPARRLSAVEPAEGVRLAEGSEAYDRGAALTAAYLVGVASRMIEMTVGYAGQRRQFGRAIGSYQAVKHRLADALVAVEFARPTVHRAAHSLANGAPTRSRDASAAKAMASDAASRAARTALQVHGAIGYTMEHDLHRWLRRAWSLAAAWGDADHHRRRVAGLLIAADGEPVRTP</sequence>
<comment type="cofactor">
    <cofactor evidence="1">
        <name>FAD</name>
        <dbReference type="ChEBI" id="CHEBI:57692"/>
    </cofactor>
</comment>
<keyword evidence="5" id="KW-0560">Oxidoreductase</keyword>
<evidence type="ECO:0000256" key="4">
    <source>
        <dbReference type="ARBA" id="ARBA00022827"/>
    </source>
</evidence>
<dbReference type="SUPFAM" id="SSF47203">
    <property type="entry name" value="Acyl-CoA dehydrogenase C-terminal domain-like"/>
    <property type="match status" value="1"/>
</dbReference>
<dbReference type="Gene3D" id="1.20.140.10">
    <property type="entry name" value="Butyryl-CoA Dehydrogenase, subunit A, domain 3"/>
    <property type="match status" value="1"/>
</dbReference>
<keyword evidence="4" id="KW-0274">FAD</keyword>
<comment type="similarity">
    <text evidence="2">Belongs to the acyl-CoA dehydrogenase family.</text>
</comment>
<evidence type="ECO:0000256" key="1">
    <source>
        <dbReference type="ARBA" id="ARBA00001974"/>
    </source>
</evidence>
<evidence type="ECO:0000313" key="9">
    <source>
        <dbReference type="Proteomes" id="UP001596380"/>
    </source>
</evidence>